<dbReference type="InterPro" id="IPR013766">
    <property type="entry name" value="Thioredoxin_domain"/>
</dbReference>
<dbReference type="AlphaFoldDB" id="A0A843YTJ9"/>
<dbReference type="PROSITE" id="PS51352">
    <property type="entry name" value="THIOREDOXIN_2"/>
    <property type="match status" value="1"/>
</dbReference>
<dbReference type="InterPro" id="IPR050824">
    <property type="entry name" value="Thiol_disulfide_DsbA"/>
</dbReference>
<dbReference type="SUPFAM" id="SSF52833">
    <property type="entry name" value="Thioredoxin-like"/>
    <property type="match status" value="1"/>
</dbReference>
<keyword evidence="6" id="KW-1015">Disulfide bond</keyword>
<protein>
    <recommendedName>
        <fullName evidence="3">Thiol:disulfide interchange protein DsbA</fullName>
    </recommendedName>
</protein>
<evidence type="ECO:0000256" key="7">
    <source>
        <dbReference type="ARBA" id="ARBA00023284"/>
    </source>
</evidence>
<comment type="similarity">
    <text evidence="2">Belongs to the thioredoxin family. DsbA subfamily.</text>
</comment>
<evidence type="ECO:0000256" key="2">
    <source>
        <dbReference type="ARBA" id="ARBA00005791"/>
    </source>
</evidence>
<evidence type="ECO:0000256" key="4">
    <source>
        <dbReference type="ARBA" id="ARBA00022729"/>
    </source>
</evidence>
<dbReference type="EMBL" id="WINI01000004">
    <property type="protein sequence ID" value="MQR00933.1"/>
    <property type="molecule type" value="Genomic_DNA"/>
</dbReference>
<organism evidence="10 11">
    <name type="scientific">Glaciimonas soli</name>
    <dbReference type="NCBI Taxonomy" id="2590999"/>
    <lineage>
        <taxon>Bacteria</taxon>
        <taxon>Pseudomonadati</taxon>
        <taxon>Pseudomonadota</taxon>
        <taxon>Betaproteobacteria</taxon>
        <taxon>Burkholderiales</taxon>
        <taxon>Oxalobacteraceae</taxon>
        <taxon>Glaciimonas</taxon>
    </lineage>
</organism>
<keyword evidence="7" id="KW-0676">Redox-active center</keyword>
<proteinExistence type="inferred from homology"/>
<keyword evidence="5" id="KW-0574">Periplasm</keyword>
<evidence type="ECO:0000256" key="6">
    <source>
        <dbReference type="ARBA" id="ARBA00023157"/>
    </source>
</evidence>
<dbReference type="GO" id="GO:0042597">
    <property type="term" value="C:periplasmic space"/>
    <property type="evidence" value="ECO:0007669"/>
    <property type="project" value="UniProtKB-SubCell"/>
</dbReference>
<dbReference type="Pfam" id="PF01323">
    <property type="entry name" value="DSBA"/>
    <property type="match status" value="1"/>
</dbReference>
<reference evidence="10 11" key="1">
    <citation type="submission" date="2019-10" db="EMBL/GenBank/DDBJ databases">
        <title>Glaciimonas soli sp. nov., a psychrophilic bacterium isolated from the forest soil of a high elevation mountain in Taiwan.</title>
        <authorList>
            <person name="Wang L.-T."/>
            <person name="Shieh W.Y."/>
        </authorList>
    </citation>
    <scope>NUCLEOTIDE SEQUENCE [LARGE SCALE GENOMIC DNA]</scope>
    <source>
        <strain evidence="10 11">GS1</strain>
    </source>
</reference>
<evidence type="ECO:0000259" key="9">
    <source>
        <dbReference type="PROSITE" id="PS51352"/>
    </source>
</evidence>
<accession>A0A843YTJ9</accession>
<dbReference type="InterPro" id="IPR001853">
    <property type="entry name" value="DSBA-like_thioredoxin_dom"/>
</dbReference>
<evidence type="ECO:0000256" key="1">
    <source>
        <dbReference type="ARBA" id="ARBA00004418"/>
    </source>
</evidence>
<gene>
    <name evidence="10" type="ORF">GEV47_09575</name>
</gene>
<dbReference type="GO" id="GO:0016491">
    <property type="term" value="F:oxidoreductase activity"/>
    <property type="evidence" value="ECO:0007669"/>
    <property type="project" value="InterPro"/>
</dbReference>
<keyword evidence="11" id="KW-1185">Reference proteome</keyword>
<evidence type="ECO:0000313" key="11">
    <source>
        <dbReference type="Proteomes" id="UP000451565"/>
    </source>
</evidence>
<evidence type="ECO:0000256" key="3">
    <source>
        <dbReference type="ARBA" id="ARBA00013831"/>
    </source>
</evidence>
<comment type="subcellular location">
    <subcellularLocation>
        <location evidence="1">Periplasm</location>
    </subcellularLocation>
</comment>
<feature type="signal peptide" evidence="8">
    <location>
        <begin position="1"/>
        <end position="24"/>
    </location>
</feature>
<dbReference type="PANTHER" id="PTHR35891">
    <property type="entry name" value="THIOL:DISULFIDE INTERCHANGE PROTEIN DSBA"/>
    <property type="match status" value="1"/>
</dbReference>
<evidence type="ECO:0000313" key="10">
    <source>
        <dbReference type="EMBL" id="MQR00933.1"/>
    </source>
</evidence>
<dbReference type="InterPro" id="IPR036249">
    <property type="entry name" value="Thioredoxin-like_sf"/>
</dbReference>
<comment type="caution">
    <text evidence="10">The sequence shown here is derived from an EMBL/GenBank/DDBJ whole genome shotgun (WGS) entry which is preliminary data.</text>
</comment>
<evidence type="ECO:0000256" key="8">
    <source>
        <dbReference type="SAM" id="SignalP"/>
    </source>
</evidence>
<dbReference type="Proteomes" id="UP000451565">
    <property type="component" value="Unassembled WGS sequence"/>
</dbReference>
<dbReference type="PANTHER" id="PTHR35891:SF3">
    <property type="entry name" value="THIOL:DISULFIDE INTERCHANGE PROTEIN DSBL"/>
    <property type="match status" value="1"/>
</dbReference>
<keyword evidence="4 8" id="KW-0732">Signal</keyword>
<dbReference type="RefSeq" id="WP_153234538.1">
    <property type="nucleotide sequence ID" value="NZ_WINI01000004.1"/>
</dbReference>
<name>A0A843YTJ9_9BURK</name>
<evidence type="ECO:0000256" key="5">
    <source>
        <dbReference type="ARBA" id="ARBA00022764"/>
    </source>
</evidence>
<feature type="domain" description="Thioredoxin" evidence="9">
    <location>
        <begin position="13"/>
        <end position="173"/>
    </location>
</feature>
<dbReference type="Gene3D" id="3.40.30.10">
    <property type="entry name" value="Glutaredoxin"/>
    <property type="match status" value="1"/>
</dbReference>
<feature type="chain" id="PRO_5033037386" description="Thiol:disulfide interchange protein DsbA" evidence="8">
    <location>
        <begin position="25"/>
        <end position="241"/>
    </location>
</feature>
<dbReference type="CDD" id="cd03019">
    <property type="entry name" value="DsbA_DsbA"/>
    <property type="match status" value="1"/>
</dbReference>
<sequence length="241" mass="26303">MRFFKHALAVMGLSLGLVAVSASASPSAPVLGKDYTQLPQQQPTDTDGKKIQVTEFFWYSCPHCNDLEPKLEDWVAKQGDKIAFKRVPIQFDPRFLAQQKLYYTLEALNLVPAVHKKVFNAIHVEGQRLDNDDAIIGWAVKQGIDKKKFTDIYNSFAVNAKAMQAKQLQDAYKIDGVPTIAVDGLYITSPATVGKAMNPPPTSNDALFAATLQTLDSLIAKAEAAEKAKAAKPAAKAAVKK</sequence>
<dbReference type="InterPro" id="IPR023205">
    <property type="entry name" value="DsbA/DsbL"/>
</dbReference>
<dbReference type="OrthoDB" id="9784896at2"/>